<protein>
    <submittedName>
        <fullName evidence="1">Uncharacterized protein</fullName>
    </submittedName>
</protein>
<gene>
    <name evidence="1" type="ORF">BACOVA_03673</name>
</gene>
<sequence>MTFSKFRIGDISLKRVPGDEVNDRVRKVTNSEYSHAIW</sequence>
<reference evidence="2" key="2">
    <citation type="submission" date="2007-04" db="EMBL/GenBank/DDBJ databases">
        <title>Draft genome sequence of Bacteroides ovatus (ATCC 8483).</title>
        <authorList>
            <person name="Sudarsanam P."/>
            <person name="Ley R."/>
            <person name="Guruge J."/>
            <person name="Turnbaugh P.J."/>
            <person name="Mahowald M."/>
            <person name="Liep D."/>
            <person name="Gordon J."/>
        </authorList>
    </citation>
    <scope>NUCLEOTIDE SEQUENCE [LARGE SCALE GENOMIC DNA]</scope>
    <source>
        <strain evidence="2">ATCC 8483 / DSM 1896 / JCM 5824 / BCRC 10623 / CCUG 4943 / NCTC 11153</strain>
    </source>
</reference>
<proteinExistence type="predicted"/>
<dbReference type="AlphaFoldDB" id="A0AAN3A5C8"/>
<dbReference type="EMBL" id="AAXF02000052">
    <property type="protein sequence ID" value="EDO10227.1"/>
    <property type="molecule type" value="Genomic_DNA"/>
</dbReference>
<organism evidence="1 2">
    <name type="scientific">Bacteroides ovatus (strain ATCC 8483 / DSM 1896 / JCM 5824 / BCRC 10623 / CCUG 4943 / NCTC 11153)</name>
    <dbReference type="NCBI Taxonomy" id="411476"/>
    <lineage>
        <taxon>Bacteria</taxon>
        <taxon>Pseudomonadati</taxon>
        <taxon>Bacteroidota</taxon>
        <taxon>Bacteroidia</taxon>
        <taxon>Bacteroidales</taxon>
        <taxon>Bacteroidaceae</taxon>
        <taxon>Bacteroides</taxon>
    </lineage>
</organism>
<evidence type="ECO:0000313" key="2">
    <source>
        <dbReference type="Proteomes" id="UP000005475"/>
    </source>
</evidence>
<comment type="caution">
    <text evidence="1">The sequence shown here is derived from an EMBL/GenBank/DDBJ whole genome shotgun (WGS) entry which is preliminary data.</text>
</comment>
<accession>A0AAN3A5C8</accession>
<evidence type="ECO:0000313" key="1">
    <source>
        <dbReference type="EMBL" id="EDO10227.1"/>
    </source>
</evidence>
<dbReference type="Proteomes" id="UP000005475">
    <property type="component" value="Unassembled WGS sequence"/>
</dbReference>
<name>A0AAN3A5C8_BACO1</name>
<reference evidence="1 2" key="1">
    <citation type="submission" date="2007-03" db="EMBL/GenBank/DDBJ databases">
        <authorList>
            <person name="Fulton L."/>
            <person name="Clifton S."/>
            <person name="Fulton B."/>
            <person name="Xu J."/>
            <person name="Minx P."/>
            <person name="Pepin K.H."/>
            <person name="Johnson M."/>
            <person name="Thiruvilangam P."/>
            <person name="Bhonagiri V."/>
            <person name="Nash W.E."/>
            <person name="Mardis E.R."/>
            <person name="Wilson R.K."/>
        </authorList>
    </citation>
    <scope>NUCLEOTIDE SEQUENCE [LARGE SCALE GENOMIC DNA]</scope>
    <source>
        <strain evidence="2">ATCC 8483 / DSM 1896 / JCM 5824 / BCRC 10623 / CCUG 4943 / NCTC 11153</strain>
    </source>
</reference>